<proteinExistence type="predicted"/>
<reference evidence="1 2" key="2">
    <citation type="journal article" date="2012" name="PLoS Pathog.">
        <title>Diverse lifestyles and strategies of plant pathogenesis encoded in the genomes of eighteen Dothideomycetes fungi.</title>
        <authorList>
            <person name="Ohm R.A."/>
            <person name="Feau N."/>
            <person name="Henrissat B."/>
            <person name="Schoch C.L."/>
            <person name="Horwitz B.A."/>
            <person name="Barry K.W."/>
            <person name="Condon B.J."/>
            <person name="Copeland A.C."/>
            <person name="Dhillon B."/>
            <person name="Glaser F."/>
            <person name="Hesse C.N."/>
            <person name="Kosti I."/>
            <person name="LaButti K."/>
            <person name="Lindquist E.A."/>
            <person name="Lucas S."/>
            <person name="Salamov A.A."/>
            <person name="Bradshaw R.E."/>
            <person name="Ciuffetti L."/>
            <person name="Hamelin R.C."/>
            <person name="Kema G.H.J."/>
            <person name="Lawrence C."/>
            <person name="Scott J.A."/>
            <person name="Spatafora J.W."/>
            <person name="Turgeon B.G."/>
            <person name="de Wit P.J.G.M."/>
            <person name="Zhong S."/>
            <person name="Goodwin S.B."/>
            <person name="Grigoriev I.V."/>
        </authorList>
    </citation>
    <scope>NUCLEOTIDE SEQUENCE [LARGE SCALE GENOMIC DNA]</scope>
    <source>
        <strain evidence="2">NZE10 / CBS 128990</strain>
    </source>
</reference>
<gene>
    <name evidence="1" type="ORF">DOTSEDRAFT_23713</name>
</gene>
<dbReference type="EMBL" id="KB446538">
    <property type="protein sequence ID" value="EME45720.1"/>
    <property type="molecule type" value="Genomic_DNA"/>
</dbReference>
<keyword evidence="2" id="KW-1185">Reference proteome</keyword>
<evidence type="ECO:0000313" key="1">
    <source>
        <dbReference type="EMBL" id="EME45720.1"/>
    </source>
</evidence>
<dbReference type="STRING" id="675120.N1PTN2"/>
<dbReference type="OrthoDB" id="5409895at2759"/>
<dbReference type="eggNOG" id="ENOG502S29V">
    <property type="taxonomic scope" value="Eukaryota"/>
</dbReference>
<protein>
    <submittedName>
        <fullName evidence="1">Uncharacterized protein</fullName>
    </submittedName>
</protein>
<name>N1PTN2_DOTSN</name>
<dbReference type="HOGENOM" id="CLU_2026683_0_0_1"/>
<dbReference type="AlphaFoldDB" id="N1PTN2"/>
<organism evidence="1 2">
    <name type="scientific">Dothistroma septosporum (strain NZE10 / CBS 128990)</name>
    <name type="common">Red band needle blight fungus</name>
    <name type="synonym">Mycosphaerella pini</name>
    <dbReference type="NCBI Taxonomy" id="675120"/>
    <lineage>
        <taxon>Eukaryota</taxon>
        <taxon>Fungi</taxon>
        <taxon>Dikarya</taxon>
        <taxon>Ascomycota</taxon>
        <taxon>Pezizomycotina</taxon>
        <taxon>Dothideomycetes</taxon>
        <taxon>Dothideomycetidae</taxon>
        <taxon>Mycosphaerellales</taxon>
        <taxon>Mycosphaerellaceae</taxon>
        <taxon>Dothistroma</taxon>
    </lineage>
</organism>
<accession>N1PTN2</accession>
<evidence type="ECO:0000313" key="2">
    <source>
        <dbReference type="Proteomes" id="UP000016933"/>
    </source>
</evidence>
<sequence>MTDSRTGLQWILGDRFDQIYPHPGSLENLRSKKWKLLCELSHDGRSENFDPIFEELIKKGIHDGLTDEHTAEFLYRQNIGHQGRRGSIGRDKKKAFGLYLRAWAVYTIARFSHTNSTLKTEA</sequence>
<dbReference type="Proteomes" id="UP000016933">
    <property type="component" value="Unassembled WGS sequence"/>
</dbReference>
<reference evidence="2" key="1">
    <citation type="journal article" date="2012" name="PLoS Genet.">
        <title>The genomes of the fungal plant pathogens Cladosporium fulvum and Dothistroma septosporum reveal adaptation to different hosts and lifestyles but also signatures of common ancestry.</title>
        <authorList>
            <person name="de Wit P.J.G.M."/>
            <person name="van der Burgt A."/>
            <person name="Oekmen B."/>
            <person name="Stergiopoulos I."/>
            <person name="Abd-Elsalam K.A."/>
            <person name="Aerts A.L."/>
            <person name="Bahkali A.H."/>
            <person name="Beenen H.G."/>
            <person name="Chettri P."/>
            <person name="Cox M.P."/>
            <person name="Datema E."/>
            <person name="de Vries R.P."/>
            <person name="Dhillon B."/>
            <person name="Ganley A.R."/>
            <person name="Griffiths S.A."/>
            <person name="Guo Y."/>
            <person name="Hamelin R.C."/>
            <person name="Henrissat B."/>
            <person name="Kabir M.S."/>
            <person name="Jashni M.K."/>
            <person name="Kema G."/>
            <person name="Klaubauf S."/>
            <person name="Lapidus A."/>
            <person name="Levasseur A."/>
            <person name="Lindquist E."/>
            <person name="Mehrabi R."/>
            <person name="Ohm R.A."/>
            <person name="Owen T.J."/>
            <person name="Salamov A."/>
            <person name="Schwelm A."/>
            <person name="Schijlen E."/>
            <person name="Sun H."/>
            <person name="van den Burg H.A."/>
            <person name="van Ham R.C.H.J."/>
            <person name="Zhang S."/>
            <person name="Goodwin S.B."/>
            <person name="Grigoriev I.V."/>
            <person name="Collemare J."/>
            <person name="Bradshaw R.E."/>
        </authorList>
    </citation>
    <scope>NUCLEOTIDE SEQUENCE [LARGE SCALE GENOMIC DNA]</scope>
    <source>
        <strain evidence="2">NZE10 / CBS 128990</strain>
    </source>
</reference>